<organism evidence="1 2">
    <name type="scientific">Faecalibaculum rodentium</name>
    <dbReference type="NCBI Taxonomy" id="1702221"/>
    <lineage>
        <taxon>Bacteria</taxon>
        <taxon>Bacillati</taxon>
        <taxon>Bacillota</taxon>
        <taxon>Erysipelotrichia</taxon>
        <taxon>Erysipelotrichales</taxon>
        <taxon>Erysipelotrichaceae</taxon>
        <taxon>Faecalibaculum</taxon>
    </lineage>
</organism>
<sequence length="43" mass="5172">MFSYKLQVIIPFSKAWKARNVFLAFQAEGETSFSLKTRFRRRD</sequence>
<dbReference type="AlphaFoldDB" id="A0A140DVX5"/>
<keyword evidence="2" id="KW-1185">Reference proteome</keyword>
<dbReference type="Proteomes" id="UP000069771">
    <property type="component" value="Chromosome"/>
</dbReference>
<dbReference type="KEGG" id="fro:AALO17_16680"/>
<accession>A0A140DVX5</accession>
<reference evidence="1 2" key="1">
    <citation type="journal article" date="2016" name="Gut Pathog.">
        <title>Whole genome sequencing of "Faecalibaculum rodentium" ALO17, isolated from C57BL/6J laboratory mouse feces.</title>
        <authorList>
            <person name="Lim S."/>
            <person name="Chang D.H."/>
            <person name="Ahn S."/>
            <person name="Kim B.C."/>
        </authorList>
    </citation>
    <scope>NUCLEOTIDE SEQUENCE [LARGE SCALE GENOMIC DNA]</scope>
    <source>
        <strain evidence="1 2">Alo17</strain>
    </source>
</reference>
<proteinExistence type="predicted"/>
<gene>
    <name evidence="1" type="ORF">AALO17_16680</name>
</gene>
<dbReference type="EMBL" id="CP011391">
    <property type="protein sequence ID" value="AMK54802.1"/>
    <property type="molecule type" value="Genomic_DNA"/>
</dbReference>
<evidence type="ECO:0000313" key="1">
    <source>
        <dbReference type="EMBL" id="AMK54802.1"/>
    </source>
</evidence>
<name>A0A140DVX5_9FIRM</name>
<protein>
    <submittedName>
        <fullName evidence="1">Uncharacterized protein</fullName>
    </submittedName>
</protein>
<evidence type="ECO:0000313" key="2">
    <source>
        <dbReference type="Proteomes" id="UP000069771"/>
    </source>
</evidence>